<name>A0A918X3L7_9ACTN</name>
<sequence>MAKNSTPSTTVPDTAWLGRGRHLGPEPEQDVRRNLIALKAAGVLDDFLELDPVEAASSTALHPRDEAADPGPAARRLFEARWRAGDGDVTVRAQLVTYDPEGRRKEGAGVTWVLAAEAEAPWDAYWPSPATMFWPDSDRVPWDYDTVADVRLRAANHLPKDDDDLRHLLRDCARQSWFVHLLVHEAMTPDALGQRPLSGHLPPGLRHRVIEHRATPEQAQIADFGVKKELGVRLPRGGAVVLPTSPPAPEYAAEDFTVSTVFLDGSIPTEVLDRIAAFAALPQPMSADAEAALNRLRQGWHLLTPDEELVHAQTMVTRYAEALDAMTKSRDLYQEAAEAAHAALAEATGGEGVPRPAATDGAGSPLSALTKAFGRFRK</sequence>
<evidence type="ECO:0000313" key="2">
    <source>
        <dbReference type="EMBL" id="GHD08393.1"/>
    </source>
</evidence>
<comment type="caution">
    <text evidence="2">The sequence shown here is derived from an EMBL/GenBank/DDBJ whole genome shotgun (WGS) entry which is preliminary data.</text>
</comment>
<proteinExistence type="predicted"/>
<accession>A0A918X3L7</accession>
<dbReference type="EMBL" id="BMVC01000014">
    <property type="protein sequence ID" value="GHD08393.1"/>
    <property type="molecule type" value="Genomic_DNA"/>
</dbReference>
<dbReference type="RefSeq" id="WP_189826070.1">
    <property type="nucleotide sequence ID" value="NZ_BMVC01000014.1"/>
</dbReference>
<gene>
    <name evidence="2" type="ORF">GCM10010334_61650</name>
</gene>
<feature type="region of interest" description="Disordered" evidence="1">
    <location>
        <begin position="1"/>
        <end position="28"/>
    </location>
</feature>
<dbReference type="AlphaFoldDB" id="A0A918X3L7"/>
<reference evidence="2" key="1">
    <citation type="journal article" date="2014" name="Int. J. Syst. Evol. Microbiol.">
        <title>Complete genome sequence of Corynebacterium casei LMG S-19264T (=DSM 44701T), isolated from a smear-ripened cheese.</title>
        <authorList>
            <consortium name="US DOE Joint Genome Institute (JGI-PGF)"/>
            <person name="Walter F."/>
            <person name="Albersmeier A."/>
            <person name="Kalinowski J."/>
            <person name="Ruckert C."/>
        </authorList>
    </citation>
    <scope>NUCLEOTIDE SEQUENCE</scope>
    <source>
        <strain evidence="2">JCM 4637</strain>
    </source>
</reference>
<organism evidence="2 3">
    <name type="scientific">Streptomyces finlayi</name>
    <dbReference type="NCBI Taxonomy" id="67296"/>
    <lineage>
        <taxon>Bacteria</taxon>
        <taxon>Bacillati</taxon>
        <taxon>Actinomycetota</taxon>
        <taxon>Actinomycetes</taxon>
        <taxon>Kitasatosporales</taxon>
        <taxon>Streptomycetaceae</taxon>
        <taxon>Streptomyces</taxon>
    </lineage>
</organism>
<feature type="region of interest" description="Disordered" evidence="1">
    <location>
        <begin position="347"/>
        <end position="366"/>
    </location>
</feature>
<feature type="compositionally biased region" description="Polar residues" evidence="1">
    <location>
        <begin position="1"/>
        <end position="12"/>
    </location>
</feature>
<reference evidence="2" key="2">
    <citation type="submission" date="2020-09" db="EMBL/GenBank/DDBJ databases">
        <authorList>
            <person name="Sun Q."/>
            <person name="Ohkuma M."/>
        </authorList>
    </citation>
    <scope>NUCLEOTIDE SEQUENCE</scope>
    <source>
        <strain evidence="2">JCM 4637</strain>
    </source>
</reference>
<evidence type="ECO:0000313" key="3">
    <source>
        <dbReference type="Proteomes" id="UP000638353"/>
    </source>
</evidence>
<protein>
    <submittedName>
        <fullName evidence="2">Uncharacterized protein</fullName>
    </submittedName>
</protein>
<evidence type="ECO:0000256" key="1">
    <source>
        <dbReference type="SAM" id="MobiDB-lite"/>
    </source>
</evidence>
<dbReference type="Proteomes" id="UP000638353">
    <property type="component" value="Unassembled WGS sequence"/>
</dbReference>